<evidence type="ECO:0000256" key="8">
    <source>
        <dbReference type="ARBA" id="ARBA00049902"/>
    </source>
</evidence>
<dbReference type="EC" id="2.4.99.28" evidence="7"/>
<evidence type="ECO:0000256" key="4">
    <source>
        <dbReference type="ARBA" id="ARBA00022679"/>
    </source>
</evidence>
<dbReference type="AlphaFoldDB" id="A0A0G1H0F9"/>
<keyword evidence="3" id="KW-0328">Glycosyltransferase</keyword>
<dbReference type="InterPro" id="IPR023346">
    <property type="entry name" value="Lysozyme-like_dom_sf"/>
</dbReference>
<dbReference type="Gene3D" id="3.40.710.10">
    <property type="entry name" value="DD-peptidase/beta-lactamase superfamily"/>
    <property type="match status" value="2"/>
</dbReference>
<dbReference type="Gene3D" id="1.10.3810.10">
    <property type="entry name" value="Biosynthetic peptidoglycan transglycosylase-like"/>
    <property type="match status" value="1"/>
</dbReference>
<evidence type="ECO:0000313" key="12">
    <source>
        <dbReference type="Proteomes" id="UP000034736"/>
    </source>
</evidence>
<evidence type="ECO:0000256" key="5">
    <source>
        <dbReference type="ARBA" id="ARBA00022801"/>
    </source>
</evidence>
<dbReference type="GO" id="GO:0008658">
    <property type="term" value="F:penicillin binding"/>
    <property type="evidence" value="ECO:0007669"/>
    <property type="project" value="InterPro"/>
</dbReference>
<keyword evidence="1" id="KW-0121">Carboxypeptidase</keyword>
<comment type="caution">
    <text evidence="11">The sequence shown here is derived from an EMBL/GenBank/DDBJ whole genome shotgun (WGS) entry which is preliminary data.</text>
</comment>
<accession>A0A0G1H0F9</accession>
<dbReference type="InterPro" id="IPR050396">
    <property type="entry name" value="Glycosyltr_51/Transpeptidase"/>
</dbReference>
<dbReference type="GO" id="GO:0006508">
    <property type="term" value="P:proteolysis"/>
    <property type="evidence" value="ECO:0007669"/>
    <property type="project" value="UniProtKB-KW"/>
</dbReference>
<feature type="domain" description="Glycosyl transferase family 51" evidence="10">
    <location>
        <begin position="70"/>
        <end position="238"/>
    </location>
</feature>
<dbReference type="InterPro" id="IPR036950">
    <property type="entry name" value="PBP_transglycosylase"/>
</dbReference>
<name>A0A0G1H0F9_9BACT</name>
<dbReference type="Pfam" id="PF00912">
    <property type="entry name" value="Transgly"/>
    <property type="match status" value="1"/>
</dbReference>
<dbReference type="SUPFAM" id="SSF56601">
    <property type="entry name" value="beta-lactamase/transpeptidase-like"/>
    <property type="match status" value="1"/>
</dbReference>
<organism evidence="11 12">
    <name type="scientific">Candidatus Giovannonibacteria bacterium GW2011_GWA2_44_13b</name>
    <dbReference type="NCBI Taxonomy" id="1618647"/>
    <lineage>
        <taxon>Bacteria</taxon>
        <taxon>Candidatus Giovannoniibacteriota</taxon>
    </lineage>
</organism>
<dbReference type="GO" id="GO:0008955">
    <property type="term" value="F:peptidoglycan glycosyltransferase activity"/>
    <property type="evidence" value="ECO:0007669"/>
    <property type="project" value="UniProtKB-EC"/>
</dbReference>
<keyword evidence="4" id="KW-0808">Transferase</keyword>
<dbReference type="Pfam" id="PF00905">
    <property type="entry name" value="Transpeptidase"/>
    <property type="match status" value="1"/>
</dbReference>
<keyword evidence="2" id="KW-0645">Protease</keyword>
<dbReference type="SUPFAM" id="SSF53955">
    <property type="entry name" value="Lysozyme-like"/>
    <property type="match status" value="1"/>
</dbReference>
<dbReference type="InterPro" id="IPR001264">
    <property type="entry name" value="Glyco_trans_51"/>
</dbReference>
<evidence type="ECO:0000256" key="6">
    <source>
        <dbReference type="ARBA" id="ARBA00023268"/>
    </source>
</evidence>
<gene>
    <name evidence="11" type="ORF">UW30_C0016G0012</name>
</gene>
<dbReference type="GO" id="GO:0004180">
    <property type="term" value="F:carboxypeptidase activity"/>
    <property type="evidence" value="ECO:0007669"/>
    <property type="project" value="UniProtKB-KW"/>
</dbReference>
<evidence type="ECO:0000256" key="2">
    <source>
        <dbReference type="ARBA" id="ARBA00022670"/>
    </source>
</evidence>
<evidence type="ECO:0000259" key="10">
    <source>
        <dbReference type="Pfam" id="PF00912"/>
    </source>
</evidence>
<dbReference type="InterPro" id="IPR012338">
    <property type="entry name" value="Beta-lactam/transpept-like"/>
</dbReference>
<reference evidence="11 12" key="1">
    <citation type="journal article" date="2015" name="Nature">
        <title>rRNA introns, odd ribosomes, and small enigmatic genomes across a large radiation of phyla.</title>
        <authorList>
            <person name="Brown C.T."/>
            <person name="Hug L.A."/>
            <person name="Thomas B.C."/>
            <person name="Sharon I."/>
            <person name="Castelle C.J."/>
            <person name="Singh A."/>
            <person name="Wilkins M.J."/>
            <person name="Williams K.H."/>
            <person name="Banfield J.F."/>
        </authorList>
    </citation>
    <scope>NUCLEOTIDE SEQUENCE [LARGE SCALE GENOMIC DNA]</scope>
</reference>
<dbReference type="EMBL" id="LCHU01000016">
    <property type="protein sequence ID" value="KKT40881.1"/>
    <property type="molecule type" value="Genomic_DNA"/>
</dbReference>
<dbReference type="Proteomes" id="UP000034736">
    <property type="component" value="Unassembled WGS sequence"/>
</dbReference>
<proteinExistence type="predicted"/>
<protein>
    <recommendedName>
        <fullName evidence="7">peptidoglycan glycosyltransferase</fullName>
        <ecNumber evidence="7">2.4.99.28</ecNumber>
    </recommendedName>
</protein>
<dbReference type="PANTHER" id="PTHR32282:SF33">
    <property type="entry name" value="PEPTIDOGLYCAN GLYCOSYLTRANSFERASE"/>
    <property type="match status" value="1"/>
</dbReference>
<dbReference type="PANTHER" id="PTHR32282">
    <property type="entry name" value="BINDING PROTEIN TRANSPEPTIDASE, PUTATIVE-RELATED"/>
    <property type="match status" value="1"/>
</dbReference>
<dbReference type="PATRIC" id="fig|1618647.3.peg.636"/>
<comment type="catalytic activity">
    <reaction evidence="8">
        <text>[GlcNAc-(1-&gt;4)-Mur2Ac(oyl-L-Ala-gamma-D-Glu-L-Lys-D-Ala-D-Ala)](n)-di-trans,octa-cis-undecaprenyl diphosphate + beta-D-GlcNAc-(1-&gt;4)-Mur2Ac(oyl-L-Ala-gamma-D-Glu-L-Lys-D-Ala-D-Ala)-di-trans,octa-cis-undecaprenyl diphosphate = [GlcNAc-(1-&gt;4)-Mur2Ac(oyl-L-Ala-gamma-D-Glu-L-Lys-D-Ala-D-Ala)](n+1)-di-trans,octa-cis-undecaprenyl diphosphate + di-trans,octa-cis-undecaprenyl diphosphate + H(+)</text>
        <dbReference type="Rhea" id="RHEA:23708"/>
        <dbReference type="Rhea" id="RHEA-COMP:9602"/>
        <dbReference type="Rhea" id="RHEA-COMP:9603"/>
        <dbReference type="ChEBI" id="CHEBI:15378"/>
        <dbReference type="ChEBI" id="CHEBI:58405"/>
        <dbReference type="ChEBI" id="CHEBI:60033"/>
        <dbReference type="ChEBI" id="CHEBI:78435"/>
        <dbReference type="EC" id="2.4.99.28"/>
    </reaction>
</comment>
<keyword evidence="5" id="KW-0378">Hydrolase</keyword>
<evidence type="ECO:0000256" key="7">
    <source>
        <dbReference type="ARBA" id="ARBA00044770"/>
    </source>
</evidence>
<sequence>MKRVWKWIRRLFRAIFFFAAACFLLLSGAIISTYYLGIEHNLFGLPDVEKLRELKPLEASFIYDMNDNLIGCFAKEKRIILLAEEISPLLEKAIIASEDKRFYSWLRIFGVDPIGIFRAELANYKAGYIVEGASTLNQQVIKNWILTPEQSFKRKIIEAFLAIRMERKFTKQEILAFYVNTAYLGRGSYGFEAAAKAYFGKSVGELNPEETAYLVGLIKKPDTKEPLKSKNRALSRMHSEGYLSDADYRKAYYAKLRIMPVSSDCANSAPYFIEEIRKDYKDKLPLLGGGLRIYTALDKDIQMKAEESLKAQLAVYRARHPENAAKVEGAVVVLDSKTGEVRAMVGGENFYKNEFNNATQALRQPGSTFKPFADAAYLKYVCKTSRELCKFPDRPFPVSMGRGKGIYYVQNYPYSELRIYRGYVNMDIQLAESRNAATMWMALAAQNAWEKEMTPKKLAEHEARRANRIAHFRSLKYSAEGAARMYEKEHKAIENGIFSQEERTQWLLDMAHDAGINAKLQPYLVTAIGASEVTVMEMASAFIPFINGGYKIEPKMLRMINNSGGESVLKIESPVPQPVFVKSLNPEDVQENSRIARNMKELLRGVVDISTGTAHTLRKTFPEGDIACKTGTATNQRTKENKAFPTDNWIICLTPKYSVAIWIGLHDKQDLGNRETGATNALPVFRKIMQDLNLIDPSARKNNCGFFCAFRRNPAIGGMVAKATIFALLYR</sequence>
<evidence type="ECO:0000259" key="9">
    <source>
        <dbReference type="Pfam" id="PF00905"/>
    </source>
</evidence>
<evidence type="ECO:0000313" key="11">
    <source>
        <dbReference type="EMBL" id="KKT40881.1"/>
    </source>
</evidence>
<evidence type="ECO:0000256" key="1">
    <source>
        <dbReference type="ARBA" id="ARBA00022645"/>
    </source>
</evidence>
<dbReference type="InterPro" id="IPR001460">
    <property type="entry name" value="PCN-bd_Tpept"/>
</dbReference>
<keyword evidence="6" id="KW-0511">Multifunctional enzyme</keyword>
<feature type="domain" description="Penicillin-binding protein transpeptidase" evidence="9">
    <location>
        <begin position="329"/>
        <end position="690"/>
    </location>
</feature>
<dbReference type="STRING" id="1618647.UW30_C0016G0012"/>
<evidence type="ECO:0000256" key="3">
    <source>
        <dbReference type="ARBA" id="ARBA00022676"/>
    </source>
</evidence>